<dbReference type="Proteomes" id="UP000565715">
    <property type="component" value="Unassembled WGS sequence"/>
</dbReference>
<keyword evidence="4" id="KW-1185">Reference proteome</keyword>
<name>A0A846XCD6_9NOCA</name>
<keyword evidence="2" id="KW-1133">Transmembrane helix</keyword>
<feature type="transmembrane region" description="Helical" evidence="2">
    <location>
        <begin position="79"/>
        <end position="109"/>
    </location>
</feature>
<accession>A0A846XCD6</accession>
<keyword evidence="2" id="KW-0472">Membrane</keyword>
<feature type="compositionally biased region" description="Polar residues" evidence="1">
    <location>
        <begin position="1"/>
        <end position="19"/>
    </location>
</feature>
<organism evidence="3 4">
    <name type="scientific">Nocardia speluncae</name>
    <dbReference type="NCBI Taxonomy" id="419477"/>
    <lineage>
        <taxon>Bacteria</taxon>
        <taxon>Bacillati</taxon>
        <taxon>Actinomycetota</taxon>
        <taxon>Actinomycetes</taxon>
        <taxon>Mycobacteriales</taxon>
        <taxon>Nocardiaceae</taxon>
        <taxon>Nocardia</taxon>
    </lineage>
</organism>
<dbReference type="EMBL" id="JAAXOO010000002">
    <property type="protein sequence ID" value="NKY33065.1"/>
    <property type="molecule type" value="Genomic_DNA"/>
</dbReference>
<protein>
    <submittedName>
        <fullName evidence="3">Uncharacterized protein</fullName>
    </submittedName>
</protein>
<proteinExistence type="predicted"/>
<evidence type="ECO:0000313" key="3">
    <source>
        <dbReference type="EMBL" id="NKY33065.1"/>
    </source>
</evidence>
<evidence type="ECO:0000256" key="1">
    <source>
        <dbReference type="SAM" id="MobiDB-lite"/>
    </source>
</evidence>
<comment type="caution">
    <text evidence="3">The sequence shown here is derived from an EMBL/GenBank/DDBJ whole genome shotgun (WGS) entry which is preliminary data.</text>
</comment>
<dbReference type="AlphaFoldDB" id="A0A846XCD6"/>
<reference evidence="3 4" key="1">
    <citation type="submission" date="2020-04" db="EMBL/GenBank/DDBJ databases">
        <title>MicrobeNet Type strains.</title>
        <authorList>
            <person name="Nicholson A.C."/>
        </authorList>
    </citation>
    <scope>NUCLEOTIDE SEQUENCE [LARGE SCALE GENOMIC DNA]</scope>
    <source>
        <strain evidence="3 4">DSM 45078</strain>
    </source>
</reference>
<keyword evidence="2" id="KW-0812">Transmembrane</keyword>
<evidence type="ECO:0000256" key="2">
    <source>
        <dbReference type="SAM" id="Phobius"/>
    </source>
</evidence>
<evidence type="ECO:0000313" key="4">
    <source>
        <dbReference type="Proteomes" id="UP000565715"/>
    </source>
</evidence>
<dbReference type="RefSeq" id="WP_068040512.1">
    <property type="nucleotide sequence ID" value="NZ_JAAXOO010000002.1"/>
</dbReference>
<gene>
    <name evidence="3" type="ORF">HGA13_08275</name>
</gene>
<feature type="region of interest" description="Disordered" evidence="1">
    <location>
        <begin position="1"/>
        <end position="45"/>
    </location>
</feature>
<sequence>MPSSSKANSTGRTAATGTGESAPDKTAAPREKPDSRPAATETAPAATLTLPFLDARVAIPEKGIMMKAGPVELSLPTRYLYYGGIGALAVVGAVEWPIAGALAATGLIIGRLRKSAPEPETVGATASAT</sequence>